<feature type="domain" description="Chromo" evidence="6">
    <location>
        <begin position="9"/>
        <end position="71"/>
    </location>
</feature>
<feature type="region of interest" description="Disordered" evidence="5">
    <location>
        <begin position="675"/>
        <end position="729"/>
    </location>
</feature>
<keyword evidence="3 4" id="KW-0862">Zinc</keyword>
<dbReference type="CDD" id="cd00024">
    <property type="entry name" value="CD_CSD"/>
    <property type="match status" value="1"/>
</dbReference>
<dbReference type="PROSITE" id="PS50013">
    <property type="entry name" value="CHROMO_2"/>
    <property type="match status" value="1"/>
</dbReference>
<proteinExistence type="predicted"/>
<feature type="domain" description="C3H1-type" evidence="7">
    <location>
        <begin position="726"/>
        <end position="753"/>
    </location>
</feature>
<dbReference type="InterPro" id="IPR000953">
    <property type="entry name" value="Chromo/chromo_shadow_dom"/>
</dbReference>
<protein>
    <recommendedName>
        <fullName evidence="10">C3H1-type domain-containing protein</fullName>
    </recommendedName>
</protein>
<feature type="region of interest" description="Disordered" evidence="5">
    <location>
        <begin position="195"/>
        <end position="274"/>
    </location>
</feature>
<keyword evidence="2 4" id="KW-0863">Zinc-finger</keyword>
<feature type="compositionally biased region" description="Pro residues" evidence="5">
    <location>
        <begin position="578"/>
        <end position="592"/>
    </location>
</feature>
<dbReference type="AlphaFoldDB" id="A0A0G4IHQ9"/>
<evidence type="ECO:0000313" key="8">
    <source>
        <dbReference type="EMBL" id="CEO94748.1"/>
    </source>
</evidence>
<evidence type="ECO:0000313" key="9">
    <source>
        <dbReference type="Proteomes" id="UP000039324"/>
    </source>
</evidence>
<evidence type="ECO:0000256" key="5">
    <source>
        <dbReference type="SAM" id="MobiDB-lite"/>
    </source>
</evidence>
<dbReference type="InterPro" id="IPR036855">
    <property type="entry name" value="Znf_CCCH_sf"/>
</dbReference>
<dbReference type="SUPFAM" id="SSF54160">
    <property type="entry name" value="Chromo domain-like"/>
    <property type="match status" value="1"/>
</dbReference>
<dbReference type="Pfam" id="PF00642">
    <property type="entry name" value="zf-CCCH"/>
    <property type="match status" value="1"/>
</dbReference>
<feature type="zinc finger region" description="C3H1-type" evidence="4">
    <location>
        <begin position="726"/>
        <end position="753"/>
    </location>
</feature>
<dbReference type="EMBL" id="CDSF01000002">
    <property type="protein sequence ID" value="CEO94748.1"/>
    <property type="molecule type" value="Genomic_DNA"/>
</dbReference>
<feature type="compositionally biased region" description="Basic and acidic residues" evidence="5">
    <location>
        <begin position="687"/>
        <end position="696"/>
    </location>
</feature>
<evidence type="ECO:0008006" key="10">
    <source>
        <dbReference type="Google" id="ProtNLM"/>
    </source>
</evidence>
<feature type="compositionally biased region" description="Low complexity" evidence="5">
    <location>
        <begin position="522"/>
        <end position="532"/>
    </location>
</feature>
<sequence>MAAGDDTHYTIDRILDVRKGKKGLEFRVRWAPPWDDPQFDSYEPQSNFTDGCRTLFDAFFKSPEGRERRIELALGTDDNGSDDVPIKKPAKKRAKPPKSAASPSLMSVHSSSDDSVPLINRLLTKKKRGRPPKTDESTQQQQQREEEAMPTAGQHSAGLPLQKPAIKSSSLKTATNAPKPQKRVSFTVPLEAEPALAHGAERRRPESNTLDVSPRASSDMSAAPTAMRSIPVRHSPEPKLASRGGLSQGDLPSGFLPRRRTDKETISPQEVRASHGVVTEAPRPVAPLETKKQLPPVTLPTTAAEAIEQMKSLDVRNRQEFLEHITLTFTHSDVAKLVDPVGEFLKTLESWIAEAFSVVGDLDIGFLVASCLLLEVLPARWYKRYRPIQHVLLQNQSFHPLVMNLSARVIKKWQLYKEMSSRFSANSAPPKPAPDVPATDRVRSNSVTSFSQQSTLVVPPSVFVASTPWPRPVAAGCERKSPTGDERVVSRGAAPVVSGNQVAIPRVSVSPAPSLAGVAQTPAVPSDVSASPPVLPQPPVVIDGAERVPDRVGQRADAAVPASVTTQQGETVYEKPSSAPPTEPKPVPPPSSLPESSQAMFDELLANGSLTSSEQLLIPQESIDRCRLIWERVKNRLGGDKPVASTERSPVVSFVPDKESVPPIPTIRGVVFPDESRTLSSQKRKRPADDRADLGPRKVLLRPDSQPPGKKQFPPLGKKPPLTDSQRKKIPCKYFRKGYCERGDRCKFAHIKTSSGS</sequence>
<dbReference type="Gene3D" id="2.40.50.40">
    <property type="match status" value="1"/>
</dbReference>
<keyword evidence="1 4" id="KW-0479">Metal-binding</keyword>
<evidence type="ECO:0000256" key="3">
    <source>
        <dbReference type="ARBA" id="ARBA00022833"/>
    </source>
</evidence>
<dbReference type="Proteomes" id="UP000039324">
    <property type="component" value="Unassembled WGS sequence"/>
</dbReference>
<dbReference type="SMART" id="SM00356">
    <property type="entry name" value="ZnF_C3H1"/>
    <property type="match status" value="1"/>
</dbReference>
<dbReference type="PROSITE" id="PS50103">
    <property type="entry name" value="ZF_C3H1"/>
    <property type="match status" value="1"/>
</dbReference>
<feature type="compositionally biased region" description="Basic and acidic residues" evidence="5">
    <location>
        <begin position="544"/>
        <end position="554"/>
    </location>
</feature>
<accession>A0A0G4IHQ9</accession>
<feature type="compositionally biased region" description="Low complexity" evidence="5">
    <location>
        <begin position="97"/>
        <end position="118"/>
    </location>
</feature>
<evidence type="ECO:0000256" key="4">
    <source>
        <dbReference type="PROSITE-ProRule" id="PRU00723"/>
    </source>
</evidence>
<feature type="region of interest" description="Disordered" evidence="5">
    <location>
        <begin position="71"/>
        <end position="161"/>
    </location>
</feature>
<evidence type="ECO:0000259" key="6">
    <source>
        <dbReference type="PROSITE" id="PS50013"/>
    </source>
</evidence>
<organism evidence="8 9">
    <name type="scientific">Plasmodiophora brassicae</name>
    <name type="common">Clubroot disease agent</name>
    <dbReference type="NCBI Taxonomy" id="37360"/>
    <lineage>
        <taxon>Eukaryota</taxon>
        <taxon>Sar</taxon>
        <taxon>Rhizaria</taxon>
        <taxon>Endomyxa</taxon>
        <taxon>Phytomyxea</taxon>
        <taxon>Plasmodiophorida</taxon>
        <taxon>Plasmodiophoridae</taxon>
        <taxon>Plasmodiophora</taxon>
    </lineage>
</organism>
<gene>
    <name evidence="8" type="ORF">PBRA_003561</name>
</gene>
<dbReference type="InterPro" id="IPR000571">
    <property type="entry name" value="Znf_CCCH"/>
</dbReference>
<feature type="region of interest" description="Disordered" evidence="5">
    <location>
        <begin position="516"/>
        <end position="596"/>
    </location>
</feature>
<name>A0A0G4IHQ9_PLABS</name>
<evidence type="ECO:0000256" key="2">
    <source>
        <dbReference type="ARBA" id="ARBA00022771"/>
    </source>
</evidence>
<evidence type="ECO:0000259" key="7">
    <source>
        <dbReference type="PROSITE" id="PS50103"/>
    </source>
</evidence>
<dbReference type="SUPFAM" id="SSF90229">
    <property type="entry name" value="CCCH zinc finger"/>
    <property type="match status" value="1"/>
</dbReference>
<dbReference type="GO" id="GO:0008270">
    <property type="term" value="F:zinc ion binding"/>
    <property type="evidence" value="ECO:0007669"/>
    <property type="project" value="UniProtKB-KW"/>
</dbReference>
<reference evidence="8 9" key="1">
    <citation type="submission" date="2015-02" db="EMBL/GenBank/DDBJ databases">
        <authorList>
            <person name="Chooi Y.-H."/>
        </authorList>
    </citation>
    <scope>NUCLEOTIDE SEQUENCE [LARGE SCALE GENOMIC DNA]</scope>
    <source>
        <strain evidence="8">E3</strain>
    </source>
</reference>
<keyword evidence="9" id="KW-1185">Reference proteome</keyword>
<dbReference type="Gene3D" id="4.10.1000.10">
    <property type="entry name" value="Zinc finger, CCCH-type"/>
    <property type="match status" value="1"/>
</dbReference>
<feature type="compositionally biased region" description="Polar residues" evidence="5">
    <location>
        <begin position="207"/>
        <end position="220"/>
    </location>
</feature>
<evidence type="ECO:0000256" key="1">
    <source>
        <dbReference type="ARBA" id="ARBA00022723"/>
    </source>
</evidence>
<dbReference type="InterPro" id="IPR016197">
    <property type="entry name" value="Chromo-like_dom_sf"/>
</dbReference>
<dbReference type="OrthoDB" id="250836at2759"/>